<gene>
    <name evidence="8" type="ORF">SAMN06265218_10531</name>
</gene>
<dbReference type="SUPFAM" id="SSF54373">
    <property type="entry name" value="FAD-linked reductases, C-terminal domain"/>
    <property type="match status" value="1"/>
</dbReference>
<sequence>MTKKKSPVGVIGAGISGLTTAYILQKKGITATVYEKSGNVGGAIRTSQKDGWLVEEGPNTLMVKSQEVWELLEELGLEDDIIEANSQAKRRFILKEGRPVALPSSPGRFLTTPLLSAGAKLRLLKEPFVAPAKGDDESIASFIQRRLGKQPLDYGVNPFVSGVYAGDPRKLSMKHTFSTLWKLEQQYGSLLKGAFQKERTGKSVRKALISFTNGNQVLPKTLAQTLTEPVQTSCEIRSARQHRGRWQISGRRAGQPFQTDHELLVLALPVHALPSIFASDHFNQLSDIPYVPLSVLALGFSKQQVEHPLNGFGMLIPKVEKRRALGMLFSSTLFPDRAPRGHHLITCFIGGARQPGLAHKSREELLELLLPELNELLGIREDPVFIHHTFWKRAIPQYEVGFDRHLATMDTIENTHPGLLLNGNYRHGVSVPDCISSGFATADRAARLLQSAGSQ</sequence>
<keyword evidence="5 6" id="KW-0350">Heme biosynthesis</keyword>
<comment type="function">
    <text evidence="6">Involved in coproporphyrin-dependent heme b biosynthesis. Catalyzes the oxidation of coproporphyrinogen III to coproporphyrin III.</text>
</comment>
<evidence type="ECO:0000256" key="6">
    <source>
        <dbReference type="RuleBase" id="RU364052"/>
    </source>
</evidence>
<protein>
    <recommendedName>
        <fullName evidence="6">Coproporphyrinogen III oxidase</fullName>
        <ecNumber evidence="6">1.3.3.15</ecNumber>
    </recommendedName>
</protein>
<dbReference type="Proteomes" id="UP000317593">
    <property type="component" value="Unassembled WGS sequence"/>
</dbReference>
<dbReference type="EC" id="1.3.3.15" evidence="6"/>
<dbReference type="Gene3D" id="3.50.50.60">
    <property type="entry name" value="FAD/NAD(P)-binding domain"/>
    <property type="match status" value="1"/>
</dbReference>
<comment type="similarity">
    <text evidence="6">Belongs to the protoporphyrinogen/coproporphyrinogen oxidase family. Coproporphyrinogen III oxidase subfamily.</text>
</comment>
<dbReference type="Gene3D" id="3.90.660.20">
    <property type="entry name" value="Protoporphyrinogen oxidase, mitochondrial, domain 2"/>
    <property type="match status" value="1"/>
</dbReference>
<accession>A0A521C4S5</accession>
<comment type="cofactor">
    <cofactor evidence="1 6">
        <name>FAD</name>
        <dbReference type="ChEBI" id="CHEBI:57692"/>
    </cofactor>
</comment>
<feature type="domain" description="Amine oxidase" evidence="7">
    <location>
        <begin position="15"/>
        <end position="444"/>
    </location>
</feature>
<keyword evidence="9" id="KW-1185">Reference proteome</keyword>
<evidence type="ECO:0000256" key="4">
    <source>
        <dbReference type="ARBA" id="ARBA00023002"/>
    </source>
</evidence>
<dbReference type="UniPathway" id="UPA00252"/>
<dbReference type="PANTHER" id="PTHR42923">
    <property type="entry name" value="PROTOPORPHYRINOGEN OXIDASE"/>
    <property type="match status" value="1"/>
</dbReference>
<name>A0A521C4S5_9BACT</name>
<proteinExistence type="inferred from homology"/>
<dbReference type="RefSeq" id="WP_142713798.1">
    <property type="nucleotide sequence ID" value="NZ_FXTH01000005.1"/>
</dbReference>
<dbReference type="GO" id="GO:0005737">
    <property type="term" value="C:cytoplasm"/>
    <property type="evidence" value="ECO:0007669"/>
    <property type="project" value="UniProtKB-SubCell"/>
</dbReference>
<dbReference type="InterPro" id="IPR050464">
    <property type="entry name" value="Zeta_carotene_desat/Oxidored"/>
</dbReference>
<keyword evidence="6" id="KW-0963">Cytoplasm</keyword>
<dbReference type="SUPFAM" id="SSF51905">
    <property type="entry name" value="FAD/NAD(P)-binding domain"/>
    <property type="match status" value="1"/>
</dbReference>
<dbReference type="PANTHER" id="PTHR42923:SF3">
    <property type="entry name" value="PROTOPORPHYRINOGEN OXIDASE"/>
    <property type="match status" value="1"/>
</dbReference>
<evidence type="ECO:0000256" key="3">
    <source>
        <dbReference type="ARBA" id="ARBA00022827"/>
    </source>
</evidence>
<evidence type="ECO:0000256" key="1">
    <source>
        <dbReference type="ARBA" id="ARBA00001974"/>
    </source>
</evidence>
<keyword evidence="4 6" id="KW-0560">Oxidoreductase</keyword>
<dbReference type="InterPro" id="IPR036188">
    <property type="entry name" value="FAD/NAD-bd_sf"/>
</dbReference>
<dbReference type="Pfam" id="PF01593">
    <property type="entry name" value="Amino_oxidase"/>
    <property type="match status" value="1"/>
</dbReference>
<dbReference type="InterPro" id="IPR004572">
    <property type="entry name" value="Protoporphyrinogen_oxidase"/>
</dbReference>
<dbReference type="PRINTS" id="PR00419">
    <property type="entry name" value="ADXRDTASE"/>
</dbReference>
<dbReference type="Gene3D" id="1.10.3110.10">
    <property type="entry name" value="protoporphyrinogen ix oxidase, domain 3"/>
    <property type="match status" value="1"/>
</dbReference>
<keyword evidence="2 6" id="KW-0285">Flavoprotein</keyword>
<dbReference type="InterPro" id="IPR002937">
    <property type="entry name" value="Amino_oxidase"/>
</dbReference>
<comment type="catalytic activity">
    <reaction evidence="6">
        <text>coproporphyrinogen III + 3 O2 = coproporphyrin III + 3 H2O2</text>
        <dbReference type="Rhea" id="RHEA:43436"/>
        <dbReference type="ChEBI" id="CHEBI:15379"/>
        <dbReference type="ChEBI" id="CHEBI:16240"/>
        <dbReference type="ChEBI" id="CHEBI:57309"/>
        <dbReference type="ChEBI" id="CHEBI:131725"/>
        <dbReference type="EC" id="1.3.3.15"/>
    </reaction>
</comment>
<dbReference type="NCBIfam" id="TIGR00562">
    <property type="entry name" value="proto_IX_ox"/>
    <property type="match status" value="1"/>
</dbReference>
<dbReference type="GO" id="GO:0006783">
    <property type="term" value="P:heme biosynthetic process"/>
    <property type="evidence" value="ECO:0007669"/>
    <property type="project" value="UniProtKB-UniRule"/>
</dbReference>
<evidence type="ECO:0000256" key="2">
    <source>
        <dbReference type="ARBA" id="ARBA00022630"/>
    </source>
</evidence>
<reference evidence="8 9" key="1">
    <citation type="submission" date="2017-05" db="EMBL/GenBank/DDBJ databases">
        <authorList>
            <person name="Varghese N."/>
            <person name="Submissions S."/>
        </authorList>
    </citation>
    <scope>NUCLEOTIDE SEQUENCE [LARGE SCALE GENOMIC DNA]</scope>
    <source>
        <strain evidence="8 9">DSM 21194</strain>
    </source>
</reference>
<dbReference type="GO" id="GO:0004729">
    <property type="term" value="F:oxygen-dependent protoporphyrinogen oxidase activity"/>
    <property type="evidence" value="ECO:0007669"/>
    <property type="project" value="UniProtKB-UniRule"/>
</dbReference>
<organism evidence="8 9">
    <name type="scientific">Fodinibius sediminis</name>
    <dbReference type="NCBI Taxonomy" id="1214077"/>
    <lineage>
        <taxon>Bacteria</taxon>
        <taxon>Pseudomonadati</taxon>
        <taxon>Balneolota</taxon>
        <taxon>Balneolia</taxon>
        <taxon>Balneolales</taxon>
        <taxon>Balneolaceae</taxon>
        <taxon>Fodinibius</taxon>
    </lineage>
</organism>
<dbReference type="AlphaFoldDB" id="A0A521C4S5"/>
<dbReference type="EMBL" id="FXTH01000005">
    <property type="protein sequence ID" value="SMO54409.1"/>
    <property type="molecule type" value="Genomic_DNA"/>
</dbReference>
<comment type="pathway">
    <text evidence="6">Porphyrin-containing compound metabolism; protoheme biosynthesis.</text>
</comment>
<evidence type="ECO:0000313" key="9">
    <source>
        <dbReference type="Proteomes" id="UP000317593"/>
    </source>
</evidence>
<evidence type="ECO:0000256" key="5">
    <source>
        <dbReference type="ARBA" id="ARBA00023133"/>
    </source>
</evidence>
<evidence type="ECO:0000313" key="8">
    <source>
        <dbReference type="EMBL" id="SMO54409.1"/>
    </source>
</evidence>
<comment type="subcellular location">
    <subcellularLocation>
        <location evidence="6">Cytoplasm</location>
    </subcellularLocation>
</comment>
<keyword evidence="3 6" id="KW-0274">FAD</keyword>
<dbReference type="OrthoDB" id="9805195at2"/>
<evidence type="ECO:0000259" key="7">
    <source>
        <dbReference type="Pfam" id="PF01593"/>
    </source>
</evidence>